<proteinExistence type="predicted"/>
<keyword evidence="2" id="KW-1185">Reference proteome</keyword>
<accession>A0A8H7DL92</accession>
<dbReference type="OrthoDB" id="3162794at2759"/>
<evidence type="ECO:0008006" key="3">
    <source>
        <dbReference type="Google" id="ProtNLM"/>
    </source>
</evidence>
<organism evidence="1 2">
    <name type="scientific">Mycena sanguinolenta</name>
    <dbReference type="NCBI Taxonomy" id="230812"/>
    <lineage>
        <taxon>Eukaryota</taxon>
        <taxon>Fungi</taxon>
        <taxon>Dikarya</taxon>
        <taxon>Basidiomycota</taxon>
        <taxon>Agaricomycotina</taxon>
        <taxon>Agaricomycetes</taxon>
        <taxon>Agaricomycetidae</taxon>
        <taxon>Agaricales</taxon>
        <taxon>Marasmiineae</taxon>
        <taxon>Mycenaceae</taxon>
        <taxon>Mycena</taxon>
    </lineage>
</organism>
<dbReference type="EMBL" id="JACAZH010000001">
    <property type="protein sequence ID" value="KAF7378265.1"/>
    <property type="molecule type" value="Genomic_DNA"/>
</dbReference>
<gene>
    <name evidence="1" type="ORF">MSAN_00251900</name>
</gene>
<dbReference type="Gene3D" id="3.80.10.10">
    <property type="entry name" value="Ribonuclease Inhibitor"/>
    <property type="match status" value="1"/>
</dbReference>
<comment type="caution">
    <text evidence="1">The sequence shown here is derived from an EMBL/GenBank/DDBJ whole genome shotgun (WGS) entry which is preliminary data.</text>
</comment>
<dbReference type="InterPro" id="IPR032675">
    <property type="entry name" value="LRR_dom_sf"/>
</dbReference>
<name>A0A8H7DL92_9AGAR</name>
<dbReference type="AlphaFoldDB" id="A0A8H7DL92"/>
<reference evidence="1" key="1">
    <citation type="submission" date="2020-05" db="EMBL/GenBank/DDBJ databases">
        <title>Mycena genomes resolve the evolution of fungal bioluminescence.</title>
        <authorList>
            <person name="Tsai I.J."/>
        </authorList>
    </citation>
    <scope>NUCLEOTIDE SEQUENCE</scope>
    <source>
        <strain evidence="1">160909Yilan</strain>
    </source>
</reference>
<protein>
    <recommendedName>
        <fullName evidence="3">F-box domain-containing protein</fullName>
    </recommendedName>
</protein>
<dbReference type="PROSITE" id="PS51257">
    <property type="entry name" value="PROKAR_LIPOPROTEIN"/>
    <property type="match status" value="1"/>
</dbReference>
<evidence type="ECO:0000313" key="1">
    <source>
        <dbReference type="EMBL" id="KAF7378265.1"/>
    </source>
</evidence>
<dbReference type="Proteomes" id="UP000623467">
    <property type="component" value="Unassembled WGS sequence"/>
</dbReference>
<evidence type="ECO:0000313" key="2">
    <source>
        <dbReference type="Proteomes" id="UP000623467"/>
    </source>
</evidence>
<dbReference type="SUPFAM" id="SSF52047">
    <property type="entry name" value="RNI-like"/>
    <property type="match status" value="1"/>
</dbReference>
<sequence length="512" mass="57299">MKGFFPRPRSGHFRGGQYPFPTLISCDLLPWEIFIKIAGFLQSDHLLNFSLASSQFRRLLLPELYRTVALHSSRACLSGLAMLRKRPELCMYIRSLIVRPNCAVICWPRTDGPVNETDVASIIEELADNLTNLEKFEWSGLELPSNQLCVALRRKCPMLTEIVSSGAGSGYLSTESEVFNFENLTAFSLFVPPGPKKEFLLIDIPHSLWDMLTHRAANLQKLSLQLFYSSHHLLDLDRLLNTIFPRLCALHLDIVCAKGNTAPSQPFTLLGPFLSAHPLLTSLSIHPCPDVLPLDLPPTALTQLTAFVGVYQHVAELPHPELLETLDLTGAPVSAPDMKAIAAALSRLVSLKSLDVRVAAPALLVPIIEVCGGLTTLRVVFAANFGMKYLRSLSASLHQHLPHLRSFTLYKGHRLTDGTMLQYALTILANNPALQEIHLAWFAMRERFARRQNGSYVMRTDVMGMRYLEVCERGVRSANMGGGIFGRRFRYALEGKMDFRGSVERRVARIRR</sequence>